<evidence type="ECO:0000256" key="1">
    <source>
        <dbReference type="SAM" id="MobiDB-lite"/>
    </source>
</evidence>
<feature type="compositionally biased region" description="Low complexity" evidence="1">
    <location>
        <begin position="216"/>
        <end position="237"/>
    </location>
</feature>
<dbReference type="AlphaFoldDB" id="A0AAV7KV12"/>
<protein>
    <submittedName>
        <fullName evidence="2">Uncharacterized protein</fullName>
    </submittedName>
</protein>
<reference evidence="2 3" key="1">
    <citation type="journal article" date="2022" name="bioRxiv">
        <title>Sequencing and chromosome-scale assembly of the giantPleurodeles waltlgenome.</title>
        <authorList>
            <person name="Brown T."/>
            <person name="Elewa A."/>
            <person name="Iarovenko S."/>
            <person name="Subramanian E."/>
            <person name="Araus A.J."/>
            <person name="Petzold A."/>
            <person name="Susuki M."/>
            <person name="Suzuki K.-i.T."/>
            <person name="Hayashi T."/>
            <person name="Toyoda A."/>
            <person name="Oliveira C."/>
            <person name="Osipova E."/>
            <person name="Leigh N.D."/>
            <person name="Simon A."/>
            <person name="Yun M.H."/>
        </authorList>
    </citation>
    <scope>NUCLEOTIDE SEQUENCE [LARGE SCALE GENOMIC DNA]</scope>
    <source>
        <strain evidence="2">20211129_DDA</strain>
        <tissue evidence="2">Liver</tissue>
    </source>
</reference>
<gene>
    <name evidence="2" type="ORF">NDU88_000168</name>
</gene>
<feature type="region of interest" description="Disordered" evidence="1">
    <location>
        <begin position="213"/>
        <end position="237"/>
    </location>
</feature>
<accession>A0AAV7KV12</accession>
<name>A0AAV7KV12_PLEWA</name>
<dbReference type="Proteomes" id="UP001066276">
    <property type="component" value="Unassembled WGS sequence"/>
</dbReference>
<proteinExistence type="predicted"/>
<comment type="caution">
    <text evidence="2">The sequence shown here is derived from an EMBL/GenBank/DDBJ whole genome shotgun (WGS) entry which is preliminary data.</text>
</comment>
<dbReference type="EMBL" id="JANPWB010000063">
    <property type="protein sequence ID" value="KAJ1079595.1"/>
    <property type="molecule type" value="Genomic_DNA"/>
</dbReference>
<sequence>MQVVLVPGGVGVHSAVRQEVQVFPEGAGRSVRPGLTLLPISGTFALGPPGSPSYVLSGELPVWRGTPSPPGGGLPDEEGGGEGRKTGGRGGAGPTPLSLFALQAAVRFLILLLPVPDAVPARPRLGGGKRALGRPCPRIDQLESAGGADPAVPAVSRLCCGGAYTPFSTPEILLPVCCLRRQPLPRLLRRSGAPGRWPRSIFVVLALQCTSDPNVSRSATSAGRGERSGSGAPGILL</sequence>
<keyword evidence="3" id="KW-1185">Reference proteome</keyword>
<organism evidence="2 3">
    <name type="scientific">Pleurodeles waltl</name>
    <name type="common">Iberian ribbed newt</name>
    <dbReference type="NCBI Taxonomy" id="8319"/>
    <lineage>
        <taxon>Eukaryota</taxon>
        <taxon>Metazoa</taxon>
        <taxon>Chordata</taxon>
        <taxon>Craniata</taxon>
        <taxon>Vertebrata</taxon>
        <taxon>Euteleostomi</taxon>
        <taxon>Amphibia</taxon>
        <taxon>Batrachia</taxon>
        <taxon>Caudata</taxon>
        <taxon>Salamandroidea</taxon>
        <taxon>Salamandridae</taxon>
        <taxon>Pleurodelinae</taxon>
        <taxon>Pleurodeles</taxon>
    </lineage>
</organism>
<evidence type="ECO:0000313" key="3">
    <source>
        <dbReference type="Proteomes" id="UP001066276"/>
    </source>
</evidence>
<evidence type="ECO:0000313" key="2">
    <source>
        <dbReference type="EMBL" id="KAJ1079595.1"/>
    </source>
</evidence>
<feature type="region of interest" description="Disordered" evidence="1">
    <location>
        <begin position="58"/>
        <end position="92"/>
    </location>
</feature>